<evidence type="ECO:0000256" key="3">
    <source>
        <dbReference type="PROSITE-ProRule" id="PRU10007"/>
    </source>
</evidence>
<comment type="caution">
    <text evidence="6">The sequence shown here is derived from an EMBL/GenBank/DDBJ whole genome shotgun (WGS) entry which is preliminary data.</text>
</comment>
<organism evidence="6 8">
    <name type="scientific">Acetobacter cibinongensis</name>
    <dbReference type="NCBI Taxonomy" id="146475"/>
    <lineage>
        <taxon>Bacteria</taxon>
        <taxon>Pseudomonadati</taxon>
        <taxon>Pseudomonadota</taxon>
        <taxon>Alphaproteobacteria</taxon>
        <taxon>Acetobacterales</taxon>
        <taxon>Acetobacteraceae</taxon>
        <taxon>Acetobacter</taxon>
    </lineage>
</organism>
<evidence type="ECO:0000313" key="8">
    <source>
        <dbReference type="Proteomes" id="UP000032671"/>
    </source>
</evidence>
<dbReference type="FunFam" id="3.40.605.10:FF:000007">
    <property type="entry name" value="NAD/NADP-dependent betaine aldehyde dehydrogenase"/>
    <property type="match status" value="1"/>
</dbReference>
<sequence length="499" mass="54013">MTVTKECLSAPVKPRDFGFFIDGAWHHGREMYERSSPSHNQSVTRIACCTTQDLNAAVAAARIAFDQGNWAQQPGAERAEVLSRTATLLRERKDEIAYWEVLENGKPLSQAKGEVDHAIACFETAAGAARLLHGSTFNTLGPSLFGMVLREPIGVVGLITPWNFPFMILCERLPFILASGCTVVVKPAEVTSATTLLMADILAEGGLPKGVYNVVTGSGSVIGQGMAEHPDIDMLSFTGSTKVGRSCIKASAESNLKKLGLELGGKNPIIVFADSNLDDAADAVAFGVSFNTGQCCVSTSRLIVDQSVADDFEQRVSEKMAKIRVGNPFDPETQIGAITTDAQYKVILDYIDKGKAEGAVLLCGGHQIMRERGRYIAPTLFTHVTPDMAIARDEIFGPVLSSFRFKTVEEAIELANDTVYGLAASVWTQDISKAFRVTRRVKAGRFWVNTIMSGGPETPIGGFRQSGWGREAGLAGVEEYTQLKTVHIDTDKRSHWIAS</sequence>
<dbReference type="SUPFAM" id="SSF53720">
    <property type="entry name" value="ALDH-like"/>
    <property type="match status" value="1"/>
</dbReference>
<evidence type="ECO:0000256" key="1">
    <source>
        <dbReference type="ARBA" id="ARBA00009986"/>
    </source>
</evidence>
<proteinExistence type="inferred from homology"/>
<dbReference type="InterPro" id="IPR015590">
    <property type="entry name" value="Aldehyde_DH_dom"/>
</dbReference>
<accession>A0A6N3STT4</accession>
<accession>A0A0D6N6A2</accession>
<dbReference type="GO" id="GO:0016620">
    <property type="term" value="F:oxidoreductase activity, acting on the aldehyde or oxo group of donors, NAD or NADP as acceptor"/>
    <property type="evidence" value="ECO:0007669"/>
    <property type="project" value="InterPro"/>
</dbReference>
<evidence type="ECO:0000313" key="6">
    <source>
        <dbReference type="EMBL" id="GAN61484.1"/>
    </source>
</evidence>
<dbReference type="Proteomes" id="UP000321891">
    <property type="component" value="Unassembled WGS sequence"/>
</dbReference>
<keyword evidence="9" id="KW-1185">Reference proteome</keyword>
<dbReference type="EMBL" id="BAMV01000025">
    <property type="protein sequence ID" value="GAN61484.1"/>
    <property type="molecule type" value="Genomic_DNA"/>
</dbReference>
<dbReference type="Gene3D" id="3.40.309.10">
    <property type="entry name" value="Aldehyde Dehydrogenase, Chain A, domain 2"/>
    <property type="match status" value="1"/>
</dbReference>
<dbReference type="InterPro" id="IPR016163">
    <property type="entry name" value="Ald_DH_C"/>
</dbReference>
<reference evidence="7 9" key="2">
    <citation type="submission" date="2019-07" db="EMBL/GenBank/DDBJ databases">
        <title>Whole genome shotgun sequence of Acetobacter cibinongensis NBRC 16605.</title>
        <authorList>
            <person name="Hosoyama A."/>
            <person name="Uohara A."/>
            <person name="Ohji S."/>
            <person name="Ichikawa N."/>
        </authorList>
    </citation>
    <scope>NUCLEOTIDE SEQUENCE [LARGE SCALE GENOMIC DNA]</scope>
    <source>
        <strain evidence="7 9">NBRC 16605</strain>
    </source>
</reference>
<dbReference type="PROSITE" id="PS00687">
    <property type="entry name" value="ALDEHYDE_DEHYDR_GLU"/>
    <property type="match status" value="1"/>
</dbReference>
<evidence type="ECO:0000313" key="9">
    <source>
        <dbReference type="Proteomes" id="UP000321891"/>
    </source>
</evidence>
<feature type="domain" description="Aldehyde dehydrogenase" evidence="5">
    <location>
        <begin position="30"/>
        <end position="486"/>
    </location>
</feature>
<keyword evidence="2 4" id="KW-0560">Oxidoreductase</keyword>
<comment type="similarity">
    <text evidence="1 4">Belongs to the aldehyde dehydrogenase family.</text>
</comment>
<gene>
    <name evidence="6" type="ORF">Abci_025_029</name>
    <name evidence="7" type="ORF">ACI01nite_22480</name>
</gene>
<evidence type="ECO:0000259" key="5">
    <source>
        <dbReference type="Pfam" id="PF00171"/>
    </source>
</evidence>
<dbReference type="STRING" id="1231339.Abci_025_029"/>
<evidence type="ECO:0000313" key="7">
    <source>
        <dbReference type="EMBL" id="GEL59646.1"/>
    </source>
</evidence>
<dbReference type="InterPro" id="IPR029510">
    <property type="entry name" value="Ald_DH_CS_GLU"/>
</dbReference>
<dbReference type="PANTHER" id="PTHR11699">
    <property type="entry name" value="ALDEHYDE DEHYDROGENASE-RELATED"/>
    <property type="match status" value="1"/>
</dbReference>
<dbReference type="RefSeq" id="WP_048839530.1">
    <property type="nucleotide sequence ID" value="NZ_BAMV01000025.1"/>
</dbReference>
<evidence type="ECO:0000256" key="4">
    <source>
        <dbReference type="RuleBase" id="RU003345"/>
    </source>
</evidence>
<dbReference type="InterPro" id="IPR016161">
    <property type="entry name" value="Ald_DH/histidinol_DH"/>
</dbReference>
<dbReference type="Proteomes" id="UP000032671">
    <property type="component" value="Unassembled WGS sequence"/>
</dbReference>
<protein>
    <submittedName>
        <fullName evidence="7">Aldehyde dehydrogenase</fullName>
    </submittedName>
    <submittedName>
        <fullName evidence="6">Aldehyde/L-sorbosone dehydrogenase NAD(P) dependent</fullName>
    </submittedName>
</protein>
<dbReference type="FunFam" id="3.40.309.10:FF:000012">
    <property type="entry name" value="Betaine aldehyde dehydrogenase"/>
    <property type="match status" value="1"/>
</dbReference>
<name>A0A0D6N6A2_9PROT</name>
<dbReference type="Gene3D" id="3.40.605.10">
    <property type="entry name" value="Aldehyde Dehydrogenase, Chain A, domain 1"/>
    <property type="match status" value="1"/>
</dbReference>
<evidence type="ECO:0000256" key="2">
    <source>
        <dbReference type="ARBA" id="ARBA00023002"/>
    </source>
</evidence>
<feature type="active site" evidence="3">
    <location>
        <position position="262"/>
    </location>
</feature>
<dbReference type="EMBL" id="BJVU01000011">
    <property type="protein sequence ID" value="GEL59646.1"/>
    <property type="molecule type" value="Genomic_DNA"/>
</dbReference>
<dbReference type="AlphaFoldDB" id="A0A0D6N6A2"/>
<reference evidence="6 8" key="1">
    <citation type="submission" date="2012-11" db="EMBL/GenBank/DDBJ databases">
        <title>Whole genome sequence of Acetobacter cibinongensis 4H-1.</title>
        <authorList>
            <person name="Azuma Y."/>
            <person name="Higashiura N."/>
            <person name="Hirakawa H."/>
            <person name="Matsushita K."/>
        </authorList>
    </citation>
    <scope>NUCLEOTIDE SEQUENCE [LARGE SCALE GENOMIC DNA]</scope>
    <source>
        <strain evidence="6 8">4H-1</strain>
    </source>
</reference>
<dbReference type="Pfam" id="PF00171">
    <property type="entry name" value="Aldedh"/>
    <property type="match status" value="1"/>
</dbReference>
<dbReference type="InterPro" id="IPR016162">
    <property type="entry name" value="Ald_DH_N"/>
</dbReference>